<dbReference type="OrthoDB" id="116380at2759"/>
<evidence type="ECO:0000313" key="4">
    <source>
        <dbReference type="EMBL" id="OTF76659.1"/>
    </source>
</evidence>
<dbReference type="GO" id="GO:0005388">
    <property type="term" value="F:P-type calcium transporter activity"/>
    <property type="evidence" value="ECO:0007669"/>
    <property type="project" value="TreeGrafter"/>
</dbReference>
<proteinExistence type="predicted"/>
<dbReference type="GO" id="GO:0005524">
    <property type="term" value="F:ATP binding"/>
    <property type="evidence" value="ECO:0007669"/>
    <property type="project" value="InterPro"/>
</dbReference>
<dbReference type="PANTHER" id="PTHR24093:SF369">
    <property type="entry name" value="CALCIUM-TRANSPORTING ATPASE"/>
    <property type="match status" value="1"/>
</dbReference>
<dbReference type="NCBIfam" id="TIGR01494">
    <property type="entry name" value="ATPase_P-type"/>
    <property type="match status" value="1"/>
</dbReference>
<dbReference type="Proteomes" id="UP000194236">
    <property type="component" value="Unassembled WGS sequence"/>
</dbReference>
<protein>
    <recommendedName>
        <fullName evidence="6">Cation-transporting P-type ATPase C-terminal domain-containing protein</fullName>
    </recommendedName>
</protein>
<evidence type="ECO:0000313" key="5">
    <source>
        <dbReference type="Proteomes" id="UP000194236"/>
    </source>
</evidence>
<keyword evidence="5" id="KW-1185">Reference proteome</keyword>
<reference evidence="4 5" key="1">
    <citation type="submission" date="2017-03" db="EMBL/GenBank/DDBJ databases">
        <title>Genome Survey of Euroglyphus maynei.</title>
        <authorList>
            <person name="Arlian L.G."/>
            <person name="Morgan M.S."/>
            <person name="Rider S.D."/>
        </authorList>
    </citation>
    <scope>NUCLEOTIDE SEQUENCE [LARGE SCALE GENOMIC DNA]</scope>
    <source>
        <strain evidence="4">Arlian Lab</strain>
        <tissue evidence="4">Whole body</tissue>
    </source>
</reference>
<dbReference type="GO" id="GO:0005886">
    <property type="term" value="C:plasma membrane"/>
    <property type="evidence" value="ECO:0007669"/>
    <property type="project" value="TreeGrafter"/>
</dbReference>
<dbReference type="PRINTS" id="PR00120">
    <property type="entry name" value="HATPASE"/>
</dbReference>
<dbReference type="InterPro" id="IPR023214">
    <property type="entry name" value="HAD_sf"/>
</dbReference>
<evidence type="ECO:0000256" key="2">
    <source>
        <dbReference type="ARBA" id="ARBA00022842"/>
    </source>
</evidence>
<dbReference type="GO" id="GO:0016887">
    <property type="term" value="F:ATP hydrolysis activity"/>
    <property type="evidence" value="ECO:0007669"/>
    <property type="project" value="InterPro"/>
</dbReference>
<accession>A0A1Y3B745</accession>
<organism evidence="4 5">
    <name type="scientific">Euroglyphus maynei</name>
    <name type="common">Mayne's house dust mite</name>
    <dbReference type="NCBI Taxonomy" id="6958"/>
    <lineage>
        <taxon>Eukaryota</taxon>
        <taxon>Metazoa</taxon>
        <taxon>Ecdysozoa</taxon>
        <taxon>Arthropoda</taxon>
        <taxon>Chelicerata</taxon>
        <taxon>Arachnida</taxon>
        <taxon>Acari</taxon>
        <taxon>Acariformes</taxon>
        <taxon>Sarcoptiformes</taxon>
        <taxon>Astigmata</taxon>
        <taxon>Psoroptidia</taxon>
        <taxon>Analgoidea</taxon>
        <taxon>Pyroglyphidae</taxon>
        <taxon>Pyroglyphinae</taxon>
        <taxon>Euroglyphus</taxon>
    </lineage>
</organism>
<dbReference type="SUPFAM" id="SSF56784">
    <property type="entry name" value="HAD-like"/>
    <property type="match status" value="1"/>
</dbReference>
<dbReference type="EMBL" id="MUJZ01036386">
    <property type="protein sequence ID" value="OTF76659.1"/>
    <property type="molecule type" value="Genomic_DNA"/>
</dbReference>
<dbReference type="PRINTS" id="PR00119">
    <property type="entry name" value="CATATPASE"/>
</dbReference>
<gene>
    <name evidence="4" type="ORF">BLA29_006606</name>
</gene>
<dbReference type="Gene3D" id="1.20.1110.10">
    <property type="entry name" value="Calcium-transporting ATPase, transmembrane domain"/>
    <property type="match status" value="1"/>
</dbReference>
<dbReference type="PANTHER" id="PTHR24093">
    <property type="entry name" value="CATION TRANSPORTING ATPASE"/>
    <property type="match status" value="1"/>
</dbReference>
<dbReference type="InterPro" id="IPR001757">
    <property type="entry name" value="P_typ_ATPase"/>
</dbReference>
<dbReference type="GO" id="GO:0012505">
    <property type="term" value="C:endomembrane system"/>
    <property type="evidence" value="ECO:0007669"/>
    <property type="project" value="UniProtKB-SubCell"/>
</dbReference>
<dbReference type="InterPro" id="IPR036412">
    <property type="entry name" value="HAD-like_sf"/>
</dbReference>
<comment type="caution">
    <text evidence="4">The sequence shown here is derived from an EMBL/GenBank/DDBJ whole genome shotgun (WGS) entry which is preliminary data.</text>
</comment>
<dbReference type="AlphaFoldDB" id="A0A1Y3B745"/>
<keyword evidence="3" id="KW-1133">Transmembrane helix</keyword>
<evidence type="ECO:0008006" key="6">
    <source>
        <dbReference type="Google" id="ProtNLM"/>
    </source>
</evidence>
<dbReference type="Pfam" id="PF08282">
    <property type="entry name" value="Hydrolase_3"/>
    <property type="match status" value="1"/>
</dbReference>
<name>A0A1Y3B745_EURMA</name>
<keyword evidence="2" id="KW-0460">Magnesium</keyword>
<dbReference type="Gene3D" id="3.40.50.1000">
    <property type="entry name" value="HAD superfamily/HAD-like"/>
    <property type="match status" value="1"/>
</dbReference>
<dbReference type="GO" id="GO:0051480">
    <property type="term" value="P:regulation of cytosolic calcium ion concentration"/>
    <property type="evidence" value="ECO:0007669"/>
    <property type="project" value="TreeGrafter"/>
</dbReference>
<sequence>MITGDNIDTARSIAMKCGIINPDNNSKDTDTKFMILDGKQFNQMIRNDSGEIDQDLFDTIWPNLRVLARSSPMDKYILVKHIIASKITSSREVVAVTGDGTNDAPALKMADVGFAMGIAGTEVAKEASDIILTDDNFSSIIKSVIWGRNVYDSIAKFIQFQLTVNIVAVLICFVSACIIQVRLY</sequence>
<keyword evidence="3" id="KW-0472">Membrane</keyword>
<evidence type="ECO:0000256" key="1">
    <source>
        <dbReference type="ARBA" id="ARBA00004127"/>
    </source>
</evidence>
<evidence type="ECO:0000256" key="3">
    <source>
        <dbReference type="SAM" id="Phobius"/>
    </source>
</evidence>
<comment type="subcellular location">
    <subcellularLocation>
        <location evidence="1">Endomembrane system</location>
        <topology evidence="1">Multi-pass membrane protein</topology>
    </subcellularLocation>
</comment>
<keyword evidence="3" id="KW-0812">Transmembrane</keyword>
<feature type="transmembrane region" description="Helical" evidence="3">
    <location>
        <begin position="162"/>
        <end position="183"/>
    </location>
</feature>